<feature type="compositionally biased region" description="Low complexity" evidence="1">
    <location>
        <begin position="262"/>
        <end position="289"/>
    </location>
</feature>
<dbReference type="EMBL" id="AJWJ01000034">
    <property type="protein sequence ID" value="KAF2077268.1"/>
    <property type="molecule type" value="Genomic_DNA"/>
</dbReference>
<reference evidence="3" key="1">
    <citation type="submission" date="2020-01" db="EMBL/GenBank/DDBJ databases">
        <title>Development of genomics and gene disruption for Polysphondylium violaceum indicates a role for the polyketide synthase stlB in stalk morphogenesis.</title>
        <authorList>
            <person name="Narita B."/>
            <person name="Kawabe Y."/>
            <person name="Kin K."/>
            <person name="Saito T."/>
            <person name="Gibbs R."/>
            <person name="Kuspa A."/>
            <person name="Muzny D."/>
            <person name="Queller D."/>
            <person name="Richards S."/>
            <person name="Strassman J."/>
            <person name="Sucgang R."/>
            <person name="Worley K."/>
            <person name="Schaap P."/>
        </authorList>
    </citation>
    <scope>NUCLEOTIDE SEQUENCE</scope>
    <source>
        <strain evidence="3">QSvi11</strain>
    </source>
</reference>
<evidence type="ECO:0000313" key="3">
    <source>
        <dbReference type="EMBL" id="KAF2077268.1"/>
    </source>
</evidence>
<dbReference type="CDD" id="cd00882">
    <property type="entry name" value="Ras_like_GTPase"/>
    <property type="match status" value="1"/>
</dbReference>
<evidence type="ECO:0000256" key="1">
    <source>
        <dbReference type="SAM" id="MobiDB-lite"/>
    </source>
</evidence>
<gene>
    <name evidence="3" type="ORF">CYY_001457</name>
</gene>
<feature type="region of interest" description="Disordered" evidence="1">
    <location>
        <begin position="261"/>
        <end position="292"/>
    </location>
</feature>
<dbReference type="AlphaFoldDB" id="A0A8J4PY84"/>
<organism evidence="3 4">
    <name type="scientific">Polysphondylium violaceum</name>
    <dbReference type="NCBI Taxonomy" id="133409"/>
    <lineage>
        <taxon>Eukaryota</taxon>
        <taxon>Amoebozoa</taxon>
        <taxon>Evosea</taxon>
        <taxon>Eumycetozoa</taxon>
        <taxon>Dictyostelia</taxon>
        <taxon>Dictyosteliales</taxon>
        <taxon>Dictyosteliaceae</taxon>
        <taxon>Polysphondylium</taxon>
    </lineage>
</organism>
<dbReference type="SUPFAM" id="SSF52540">
    <property type="entry name" value="P-loop containing nucleoside triphosphate hydrolases"/>
    <property type="match status" value="1"/>
</dbReference>
<sequence>MGIVNNNNIEDKVIISFLGNPGSGKSTLANCIMNGIHFPSGITSGTGMTKDSKIVYWESNHYIQDTPGLEDVVYRQSAAQAIENALKREGLHKIIFIITMESGRIQIQDIETINTVLNSIANRQDTCFNYGIIINKITPTVSKAITQGNGIQACFELLEKRPTHVLGIPRLDEIEDQDNMITNNTEFISKIKDFLQDVKPIKLEVDKLNIDHFDQRLIDLEFKFNEKLIFLDQLKETAIIESLEWDEKLSSIIPKVETIYLNNDDNNDTPNNNDSNSSSDNQDINNNKNNNKRINLTESNQEITNLNQISNQVVLDKENGEEEKVEITRYEKKIHGNTKVRPKLKKNFRIKLMFYTTDTVGLYERKDVYKKSSSSSNDQSESSTTTTNAEWEFKSSFEKLIELRKYSHTHSFF</sequence>
<proteinExistence type="predicted"/>
<dbReference type="Proteomes" id="UP000695562">
    <property type="component" value="Unassembled WGS sequence"/>
</dbReference>
<evidence type="ECO:0000313" key="4">
    <source>
        <dbReference type="Proteomes" id="UP000695562"/>
    </source>
</evidence>
<evidence type="ECO:0000259" key="2">
    <source>
        <dbReference type="Pfam" id="PF01926"/>
    </source>
</evidence>
<keyword evidence="4" id="KW-1185">Reference proteome</keyword>
<name>A0A8J4PY84_9MYCE</name>
<dbReference type="InterPro" id="IPR006073">
    <property type="entry name" value="GTP-bd"/>
</dbReference>
<accession>A0A8J4PY84</accession>
<dbReference type="GO" id="GO:0005525">
    <property type="term" value="F:GTP binding"/>
    <property type="evidence" value="ECO:0007669"/>
    <property type="project" value="InterPro"/>
</dbReference>
<dbReference type="Pfam" id="PF01926">
    <property type="entry name" value="MMR_HSR1"/>
    <property type="match status" value="1"/>
</dbReference>
<dbReference type="Gene3D" id="3.40.50.300">
    <property type="entry name" value="P-loop containing nucleotide triphosphate hydrolases"/>
    <property type="match status" value="1"/>
</dbReference>
<comment type="caution">
    <text evidence="3">The sequence shown here is derived from an EMBL/GenBank/DDBJ whole genome shotgun (WGS) entry which is preliminary data.</text>
</comment>
<dbReference type="InterPro" id="IPR027417">
    <property type="entry name" value="P-loop_NTPase"/>
</dbReference>
<protein>
    <recommendedName>
        <fullName evidence="2">G domain-containing protein</fullName>
    </recommendedName>
</protein>
<feature type="domain" description="G" evidence="2">
    <location>
        <begin position="15"/>
        <end position="117"/>
    </location>
</feature>
<dbReference type="OrthoDB" id="8954335at2759"/>